<keyword evidence="3" id="KW-1185">Reference proteome</keyword>
<feature type="domain" description="DNA-directed RNA polymerase II subunit RPB9-like zinc ribbon" evidence="1">
    <location>
        <begin position="2"/>
        <end position="55"/>
    </location>
</feature>
<sequence>MEFCQKCGTILLPQKKKKVIWLVCPKCGYYKHIKEPEHYKLIQLKERRNLKVPILEYEERRKFEQPDYDIDTDEFADLYEDTY</sequence>
<organism evidence="2 3">
    <name type="scientific">candidate division MSBL1 archaeon SCGC-AAA259D14</name>
    <dbReference type="NCBI Taxonomy" id="1698261"/>
    <lineage>
        <taxon>Archaea</taxon>
        <taxon>Methanobacteriati</taxon>
        <taxon>Methanobacteriota</taxon>
        <taxon>candidate division MSBL1</taxon>
    </lineage>
</organism>
<dbReference type="Pfam" id="PF02150">
    <property type="entry name" value="Zn_ribbon_RPB9"/>
    <property type="match status" value="1"/>
</dbReference>
<dbReference type="EMBL" id="LHXL01000032">
    <property type="protein sequence ID" value="KXA89545.1"/>
    <property type="molecule type" value="Genomic_DNA"/>
</dbReference>
<name>A0A133U5T8_9EURY</name>
<comment type="caution">
    <text evidence="2">The sequence shown here is derived from an EMBL/GenBank/DDBJ whole genome shotgun (WGS) entry which is preliminary data.</text>
</comment>
<protein>
    <recommendedName>
        <fullName evidence="1">DNA-directed RNA polymerase II subunit RPB9-like zinc ribbon domain-containing protein</fullName>
    </recommendedName>
</protein>
<dbReference type="SMART" id="SM00661">
    <property type="entry name" value="RPOL9"/>
    <property type="match status" value="1"/>
</dbReference>
<dbReference type="AlphaFoldDB" id="A0A133U5T8"/>
<evidence type="ECO:0000313" key="2">
    <source>
        <dbReference type="EMBL" id="KXA89545.1"/>
    </source>
</evidence>
<dbReference type="Proteomes" id="UP000070589">
    <property type="component" value="Unassembled WGS sequence"/>
</dbReference>
<dbReference type="SUPFAM" id="SSF57783">
    <property type="entry name" value="Zinc beta-ribbon"/>
    <property type="match status" value="1"/>
</dbReference>
<evidence type="ECO:0000259" key="1">
    <source>
        <dbReference type="SMART" id="SM00661"/>
    </source>
</evidence>
<dbReference type="GO" id="GO:0006351">
    <property type="term" value="P:DNA-templated transcription"/>
    <property type="evidence" value="ECO:0007669"/>
    <property type="project" value="InterPro"/>
</dbReference>
<reference evidence="2 3" key="1">
    <citation type="journal article" date="2016" name="Sci. Rep.">
        <title>Metabolic traits of an uncultured archaeal lineage -MSBL1- from brine pools of the Red Sea.</title>
        <authorList>
            <person name="Mwirichia R."/>
            <person name="Alam I."/>
            <person name="Rashid M."/>
            <person name="Vinu M."/>
            <person name="Ba-Alawi W."/>
            <person name="Anthony Kamau A."/>
            <person name="Kamanda Ngugi D."/>
            <person name="Goker M."/>
            <person name="Klenk H.P."/>
            <person name="Bajic V."/>
            <person name="Stingl U."/>
        </authorList>
    </citation>
    <scope>NUCLEOTIDE SEQUENCE [LARGE SCALE GENOMIC DNA]</scope>
    <source>
        <strain evidence="2">SCGC-AAA259D14</strain>
    </source>
</reference>
<proteinExistence type="predicted"/>
<dbReference type="InterPro" id="IPR001529">
    <property type="entry name" value="Zn_ribbon_RPB9"/>
</dbReference>
<evidence type="ECO:0000313" key="3">
    <source>
        <dbReference type="Proteomes" id="UP000070589"/>
    </source>
</evidence>
<gene>
    <name evidence="2" type="ORF">AKJ62_02870</name>
</gene>
<accession>A0A133U5T8</accession>